<name>A0ABS3WZ29_9ACTN</name>
<dbReference type="Proteomes" id="UP001518976">
    <property type="component" value="Unassembled WGS sequence"/>
</dbReference>
<comment type="caution">
    <text evidence="3">The sequence shown here is derived from an EMBL/GenBank/DDBJ whole genome shotgun (WGS) entry which is preliminary data.</text>
</comment>
<feature type="domain" description="Thiaminase-2/PQQC" evidence="2">
    <location>
        <begin position="16"/>
        <end position="216"/>
    </location>
</feature>
<evidence type="ECO:0000313" key="4">
    <source>
        <dbReference type="Proteomes" id="UP001518976"/>
    </source>
</evidence>
<dbReference type="InterPro" id="IPR050967">
    <property type="entry name" value="Thiamine_Salvage_TenA"/>
</dbReference>
<comment type="pathway">
    <text evidence="1">Cofactor biosynthesis; thiamine diphosphate biosynthesis.</text>
</comment>
<sequence length="224" mass="24562">MKLSDQLKELAAPVLEKVLAHPFWSGLRDGSLPGESLAYFVEQDTGQLLPAYARALARTAAAAERDAHTALLGRSITGTLEARDRLREKYAQLAGGMGLPEPPTQPPEAGPVTHAHCAFFNASSAASFAAGVGALLPMVWFNHQVSDDLLERRTPGSRYAEWIGIYHPGEGYRYAVRAFLGLADELGETASPAERDRLIEHFRTGVRHEWAFAEASWTRPEWPV</sequence>
<dbReference type="RefSeq" id="WP_209266883.1">
    <property type="nucleotide sequence ID" value="NZ_JAFFZN010000021.1"/>
</dbReference>
<gene>
    <name evidence="3" type="ORF">JW592_21790</name>
</gene>
<evidence type="ECO:0000313" key="3">
    <source>
        <dbReference type="EMBL" id="MBO8188077.1"/>
    </source>
</evidence>
<organism evidence="3 4">
    <name type="scientific">Streptomyces spirodelae</name>
    <dbReference type="NCBI Taxonomy" id="2812904"/>
    <lineage>
        <taxon>Bacteria</taxon>
        <taxon>Bacillati</taxon>
        <taxon>Actinomycetota</taxon>
        <taxon>Actinomycetes</taxon>
        <taxon>Kitasatosporales</taxon>
        <taxon>Streptomycetaceae</taxon>
        <taxon>Streptomyces</taxon>
    </lineage>
</organism>
<reference evidence="3 4" key="1">
    <citation type="submission" date="2021-02" db="EMBL/GenBank/DDBJ databases">
        <title>Streptomyces spirodelae sp. nov., isolated from duckweed.</title>
        <authorList>
            <person name="Saimee Y."/>
            <person name="Duangmal K."/>
        </authorList>
    </citation>
    <scope>NUCLEOTIDE SEQUENCE [LARGE SCALE GENOMIC DNA]</scope>
    <source>
        <strain evidence="3 4">DW4-2</strain>
    </source>
</reference>
<dbReference type="PANTHER" id="PTHR43198">
    <property type="entry name" value="BIFUNCTIONAL TH2 PROTEIN"/>
    <property type="match status" value="1"/>
</dbReference>
<dbReference type="InterPro" id="IPR016084">
    <property type="entry name" value="Haem_Oase-like_multi-hlx"/>
</dbReference>
<evidence type="ECO:0000256" key="1">
    <source>
        <dbReference type="ARBA" id="ARBA00004948"/>
    </source>
</evidence>
<keyword evidence="4" id="KW-1185">Reference proteome</keyword>
<evidence type="ECO:0000259" key="2">
    <source>
        <dbReference type="Pfam" id="PF03070"/>
    </source>
</evidence>
<accession>A0ABS3WZ29</accession>
<dbReference type="InterPro" id="IPR004305">
    <property type="entry name" value="Thiaminase-2/PQQC"/>
</dbReference>
<dbReference type="EMBL" id="JAFFZN010000021">
    <property type="protein sequence ID" value="MBO8188077.1"/>
    <property type="molecule type" value="Genomic_DNA"/>
</dbReference>
<dbReference type="Gene3D" id="1.20.910.10">
    <property type="entry name" value="Heme oxygenase-like"/>
    <property type="match status" value="1"/>
</dbReference>
<dbReference type="SUPFAM" id="SSF48613">
    <property type="entry name" value="Heme oxygenase-like"/>
    <property type="match status" value="1"/>
</dbReference>
<dbReference type="Pfam" id="PF03070">
    <property type="entry name" value="TENA_THI-4"/>
    <property type="match status" value="1"/>
</dbReference>
<dbReference type="PANTHER" id="PTHR43198:SF2">
    <property type="entry name" value="SI:CH1073-67J19.1-RELATED"/>
    <property type="match status" value="1"/>
</dbReference>
<protein>
    <submittedName>
        <fullName evidence="3">TenA family transcriptional regulator</fullName>
    </submittedName>
</protein>
<proteinExistence type="predicted"/>